<dbReference type="EMBL" id="CP063458">
    <property type="protein sequence ID" value="QOV89651.1"/>
    <property type="molecule type" value="Genomic_DNA"/>
</dbReference>
<sequence length="365" mass="40780">MKETDIIDNNLEQSQESTQAPNVCSLDQLTEIHEAGNALVSVLRNVADGDLVGEIVANALKLLRDQTNRGDLKLIDKAFKELRYGLKIFAPYRDVRKVSIFGSARTPETAPDYQSAVEFGRKMADAGWMVITGAGGGIMAAGHGGAGPDPSFGLAIRLPFEQKTNEFIEGNPKLITFKYFFTRKLMFVRSSHAIVCYPGGFGTMDEGFEVLTLVQTGKSVPIPIVFVDAPGHDFWQGWQHYVTNHLLARKLISPADLSLYKITDDVDTAVAEVRHFYSNYHSLRYHRDDVIFRLHRKPTAAQLAEINEKFGEIKVKGEFRATDSALPVEVDEPALEAMPRLVFAFNRRDHGRLRQLIDFLNDLPA</sequence>
<name>A0A7M2WXX1_9BACT</name>
<evidence type="ECO:0000313" key="4">
    <source>
        <dbReference type="EMBL" id="QOV89651.1"/>
    </source>
</evidence>
<dbReference type="InterPro" id="IPR052341">
    <property type="entry name" value="LOG_family_nucleotidases"/>
</dbReference>
<evidence type="ECO:0000256" key="3">
    <source>
        <dbReference type="ARBA" id="ARBA00031983"/>
    </source>
</evidence>
<dbReference type="GO" id="GO:0008714">
    <property type="term" value="F:AMP nucleosidase activity"/>
    <property type="evidence" value="ECO:0007669"/>
    <property type="project" value="UniProtKB-EC"/>
</dbReference>
<proteinExistence type="predicted"/>
<gene>
    <name evidence="4" type="ORF">IPV69_26265</name>
</gene>
<evidence type="ECO:0000313" key="5">
    <source>
        <dbReference type="Proteomes" id="UP000593765"/>
    </source>
</evidence>
<dbReference type="GO" id="GO:0005829">
    <property type="term" value="C:cytosol"/>
    <property type="evidence" value="ECO:0007669"/>
    <property type="project" value="TreeGrafter"/>
</dbReference>
<dbReference type="PANTHER" id="PTHR43393:SF2">
    <property type="entry name" value="CYTOKININ RIBOSIDE 5'-MONOPHOSPHATE PHOSPHORIBOHYDROLASE"/>
    <property type="match status" value="1"/>
</dbReference>
<dbReference type="Proteomes" id="UP000593765">
    <property type="component" value="Chromosome"/>
</dbReference>
<comment type="catalytic activity">
    <reaction evidence="1">
        <text>AMP + H2O = D-ribose 5-phosphate + adenine</text>
        <dbReference type="Rhea" id="RHEA:20129"/>
        <dbReference type="ChEBI" id="CHEBI:15377"/>
        <dbReference type="ChEBI" id="CHEBI:16708"/>
        <dbReference type="ChEBI" id="CHEBI:78346"/>
        <dbReference type="ChEBI" id="CHEBI:456215"/>
        <dbReference type="EC" id="3.2.2.4"/>
    </reaction>
</comment>
<dbReference type="InterPro" id="IPR031100">
    <property type="entry name" value="LOG_fam"/>
</dbReference>
<dbReference type="Gene3D" id="3.40.50.450">
    <property type="match status" value="1"/>
</dbReference>
<dbReference type="SUPFAM" id="SSF102405">
    <property type="entry name" value="MCP/YpsA-like"/>
    <property type="match status" value="1"/>
</dbReference>
<reference evidence="4 5" key="1">
    <citation type="submission" date="2020-10" db="EMBL/GenBank/DDBJ databases">
        <title>Wide distribution of Phycisphaera-like planctomycetes from WD2101 soil group in peatlands and genome analysis of the first cultivated representative.</title>
        <authorList>
            <person name="Dedysh S.N."/>
            <person name="Beletsky A.V."/>
            <person name="Ivanova A."/>
            <person name="Kulichevskaya I.S."/>
            <person name="Suzina N.E."/>
            <person name="Philippov D.A."/>
            <person name="Rakitin A.L."/>
            <person name="Mardanov A.V."/>
            <person name="Ravin N.V."/>
        </authorList>
    </citation>
    <scope>NUCLEOTIDE SEQUENCE [LARGE SCALE GENOMIC DNA]</scope>
    <source>
        <strain evidence="4 5">M1803</strain>
    </source>
</reference>
<dbReference type="NCBIfam" id="TIGR00730">
    <property type="entry name" value="Rossman fold protein, TIGR00730 family"/>
    <property type="match status" value="1"/>
</dbReference>
<dbReference type="KEGG" id="hbs:IPV69_26265"/>
<accession>A0A7M2WXX1</accession>
<dbReference type="GO" id="GO:0009691">
    <property type="term" value="P:cytokinin biosynthetic process"/>
    <property type="evidence" value="ECO:0007669"/>
    <property type="project" value="InterPro"/>
</dbReference>
<dbReference type="InterPro" id="IPR005269">
    <property type="entry name" value="LOG"/>
</dbReference>
<evidence type="ECO:0000256" key="1">
    <source>
        <dbReference type="ARBA" id="ARBA00000274"/>
    </source>
</evidence>
<dbReference type="PANTHER" id="PTHR43393">
    <property type="entry name" value="CYTOKININ RIBOSIDE 5'-MONOPHOSPHATE PHOSPHORIBOHYDROLASE"/>
    <property type="match status" value="1"/>
</dbReference>
<dbReference type="RefSeq" id="WP_206292703.1">
    <property type="nucleotide sequence ID" value="NZ_CP063458.1"/>
</dbReference>
<dbReference type="EC" id="3.2.2.4" evidence="2"/>
<protein>
    <recommendedName>
        <fullName evidence="3">AMP nucleosidase</fullName>
        <ecNumber evidence="2">3.2.2.4</ecNumber>
    </recommendedName>
    <alternativeName>
        <fullName evidence="3">AMP nucleosidase</fullName>
    </alternativeName>
</protein>
<dbReference type="Pfam" id="PF03641">
    <property type="entry name" value="Lysine_decarbox"/>
    <property type="match status" value="1"/>
</dbReference>
<dbReference type="AlphaFoldDB" id="A0A7M2WXX1"/>
<keyword evidence="5" id="KW-1185">Reference proteome</keyword>
<organism evidence="4 5">
    <name type="scientific">Humisphaera borealis</name>
    <dbReference type="NCBI Taxonomy" id="2807512"/>
    <lineage>
        <taxon>Bacteria</taxon>
        <taxon>Pseudomonadati</taxon>
        <taxon>Planctomycetota</taxon>
        <taxon>Phycisphaerae</taxon>
        <taxon>Tepidisphaerales</taxon>
        <taxon>Tepidisphaeraceae</taxon>
        <taxon>Humisphaera</taxon>
    </lineage>
</organism>
<evidence type="ECO:0000256" key="2">
    <source>
        <dbReference type="ARBA" id="ARBA00011985"/>
    </source>
</evidence>